<dbReference type="AlphaFoldDB" id="A0A645HWX2"/>
<keyword evidence="1" id="KW-1133">Transmembrane helix</keyword>
<name>A0A645HWX2_9ZZZZ</name>
<protein>
    <submittedName>
        <fullName evidence="2">Uncharacterized protein</fullName>
    </submittedName>
</protein>
<reference evidence="2" key="1">
    <citation type="submission" date="2019-08" db="EMBL/GenBank/DDBJ databases">
        <authorList>
            <person name="Kucharzyk K."/>
            <person name="Murdoch R.W."/>
            <person name="Higgins S."/>
            <person name="Loffler F."/>
        </authorList>
    </citation>
    <scope>NUCLEOTIDE SEQUENCE</scope>
</reference>
<evidence type="ECO:0000256" key="1">
    <source>
        <dbReference type="SAM" id="Phobius"/>
    </source>
</evidence>
<sequence>MGILDLVIALFLFVITFVTYPLEKYFAYKAKFRTKLVN</sequence>
<feature type="transmembrane region" description="Helical" evidence="1">
    <location>
        <begin position="6"/>
        <end position="23"/>
    </location>
</feature>
<organism evidence="2">
    <name type="scientific">bioreactor metagenome</name>
    <dbReference type="NCBI Taxonomy" id="1076179"/>
    <lineage>
        <taxon>unclassified sequences</taxon>
        <taxon>metagenomes</taxon>
        <taxon>ecological metagenomes</taxon>
    </lineage>
</organism>
<gene>
    <name evidence="2" type="ORF">SDC9_190531</name>
</gene>
<dbReference type="EMBL" id="VSSQ01101063">
    <property type="protein sequence ID" value="MPN42972.1"/>
    <property type="molecule type" value="Genomic_DNA"/>
</dbReference>
<keyword evidence="1" id="KW-0812">Transmembrane</keyword>
<comment type="caution">
    <text evidence="2">The sequence shown here is derived from an EMBL/GenBank/DDBJ whole genome shotgun (WGS) entry which is preliminary data.</text>
</comment>
<accession>A0A645HWX2</accession>
<evidence type="ECO:0000313" key="2">
    <source>
        <dbReference type="EMBL" id="MPN42972.1"/>
    </source>
</evidence>
<proteinExistence type="predicted"/>
<keyword evidence="1" id="KW-0472">Membrane</keyword>